<name>A0A3M7RQV7_BRAPC</name>
<evidence type="ECO:0000313" key="2">
    <source>
        <dbReference type="EMBL" id="RNA25859.1"/>
    </source>
</evidence>
<gene>
    <name evidence="2" type="ORF">BpHYR1_045839</name>
</gene>
<keyword evidence="3" id="KW-1185">Reference proteome</keyword>
<sequence length="86" mass="9983">MKKLVLKTTILTKIVNLNDVILIILYIKETESFSSIPANDKKKVKLEKLQMLRKNLIINFACTKTKLKNGTNQDSDKTFHKYELKT</sequence>
<accession>A0A3M7RQV7</accession>
<dbReference type="Proteomes" id="UP000276133">
    <property type="component" value="Unassembled WGS sequence"/>
</dbReference>
<proteinExistence type="predicted"/>
<reference evidence="2 3" key="1">
    <citation type="journal article" date="2018" name="Sci. Rep.">
        <title>Genomic signatures of local adaptation to the degree of environmental predictability in rotifers.</title>
        <authorList>
            <person name="Franch-Gras L."/>
            <person name="Hahn C."/>
            <person name="Garcia-Roger E.M."/>
            <person name="Carmona M.J."/>
            <person name="Serra M."/>
            <person name="Gomez A."/>
        </authorList>
    </citation>
    <scope>NUCLEOTIDE SEQUENCE [LARGE SCALE GENOMIC DNA]</scope>
    <source>
        <strain evidence="2">HYR1</strain>
    </source>
</reference>
<protein>
    <submittedName>
        <fullName evidence="2">Uncharacterized protein</fullName>
    </submittedName>
</protein>
<organism evidence="2 3">
    <name type="scientific">Brachionus plicatilis</name>
    <name type="common">Marine rotifer</name>
    <name type="synonym">Brachionus muelleri</name>
    <dbReference type="NCBI Taxonomy" id="10195"/>
    <lineage>
        <taxon>Eukaryota</taxon>
        <taxon>Metazoa</taxon>
        <taxon>Spiralia</taxon>
        <taxon>Gnathifera</taxon>
        <taxon>Rotifera</taxon>
        <taxon>Eurotatoria</taxon>
        <taxon>Monogononta</taxon>
        <taxon>Pseudotrocha</taxon>
        <taxon>Ploima</taxon>
        <taxon>Brachionidae</taxon>
        <taxon>Brachionus</taxon>
    </lineage>
</organism>
<dbReference type="AlphaFoldDB" id="A0A3M7RQV7"/>
<comment type="caution">
    <text evidence="2">The sequence shown here is derived from an EMBL/GenBank/DDBJ whole genome shotgun (WGS) entry which is preliminary data.</text>
</comment>
<feature type="region of interest" description="Disordered" evidence="1">
    <location>
        <begin position="67"/>
        <end position="86"/>
    </location>
</feature>
<dbReference type="EMBL" id="REGN01002848">
    <property type="protein sequence ID" value="RNA25859.1"/>
    <property type="molecule type" value="Genomic_DNA"/>
</dbReference>
<evidence type="ECO:0000313" key="3">
    <source>
        <dbReference type="Proteomes" id="UP000276133"/>
    </source>
</evidence>
<feature type="compositionally biased region" description="Basic and acidic residues" evidence="1">
    <location>
        <begin position="74"/>
        <end position="86"/>
    </location>
</feature>
<evidence type="ECO:0000256" key="1">
    <source>
        <dbReference type="SAM" id="MobiDB-lite"/>
    </source>
</evidence>